<protein>
    <submittedName>
        <fullName evidence="1">Uncharacterized protein</fullName>
    </submittedName>
</protein>
<proteinExistence type="predicted"/>
<organism evidence="1">
    <name type="scientific">Solanum chilense</name>
    <name type="common">Tomato</name>
    <name type="synonym">Lycopersicon chilense</name>
    <dbReference type="NCBI Taxonomy" id="4083"/>
    <lineage>
        <taxon>Eukaryota</taxon>
        <taxon>Viridiplantae</taxon>
        <taxon>Streptophyta</taxon>
        <taxon>Embryophyta</taxon>
        <taxon>Tracheophyta</taxon>
        <taxon>Spermatophyta</taxon>
        <taxon>Magnoliopsida</taxon>
        <taxon>eudicotyledons</taxon>
        <taxon>Gunneridae</taxon>
        <taxon>Pentapetalae</taxon>
        <taxon>asterids</taxon>
        <taxon>lamiids</taxon>
        <taxon>Solanales</taxon>
        <taxon>Solanaceae</taxon>
        <taxon>Solanoideae</taxon>
        <taxon>Solaneae</taxon>
        <taxon>Solanum</taxon>
        <taxon>Solanum subgen. Lycopersicon</taxon>
    </lineage>
</organism>
<name>A0A6N2BRE7_SOLCI</name>
<dbReference type="EMBL" id="RXGB01002575">
    <property type="protein sequence ID" value="TMW94613.1"/>
    <property type="molecule type" value="Genomic_DNA"/>
</dbReference>
<gene>
    <name evidence="1" type="ORF">EJD97_010013</name>
</gene>
<feature type="non-terminal residue" evidence="1">
    <location>
        <position position="1"/>
    </location>
</feature>
<dbReference type="AlphaFoldDB" id="A0A6N2BRE7"/>
<sequence length="137" mass="15455">VNTKNSTVSIVEEFFHGQDNQCRVFSWSIGYNPKEKTTLVVVLILFIELISPDLFAKKSLLSIESVYGKKIAIDEATQIKPRFGTTRVKIILDLVETLPNHIRLQFEDGKSGKLNEGSLDYTLKCLDNSSSLSTFNR</sequence>
<accession>A0A6N2BRE7</accession>
<reference evidence="1" key="1">
    <citation type="submission" date="2019-05" db="EMBL/GenBank/DDBJ databases">
        <title>The de novo reference genome and transcriptome assemblies of the wild tomato species Solanum chilense.</title>
        <authorList>
            <person name="Stam R."/>
            <person name="Nosenko T."/>
            <person name="Hoerger A.C."/>
            <person name="Stephan W."/>
            <person name="Seidel M.A."/>
            <person name="Kuhn J.M.M."/>
            <person name="Haberer G."/>
            <person name="Tellier A."/>
        </authorList>
    </citation>
    <scope>NUCLEOTIDE SEQUENCE</scope>
    <source>
        <tissue evidence="1">Mature leaves</tissue>
    </source>
</reference>
<evidence type="ECO:0000313" key="1">
    <source>
        <dbReference type="EMBL" id="TMW94613.1"/>
    </source>
</evidence>
<comment type="caution">
    <text evidence="1">The sequence shown here is derived from an EMBL/GenBank/DDBJ whole genome shotgun (WGS) entry which is preliminary data.</text>
</comment>